<feature type="region of interest" description="Disordered" evidence="1">
    <location>
        <begin position="1"/>
        <end position="53"/>
    </location>
</feature>
<dbReference type="AlphaFoldDB" id="A0AAN7WLA8"/>
<protein>
    <submittedName>
        <fullName evidence="2">Uncharacterized protein</fullName>
    </submittedName>
</protein>
<dbReference type="Proteomes" id="UP001346869">
    <property type="component" value="Unassembled WGS sequence"/>
</dbReference>
<evidence type="ECO:0000313" key="2">
    <source>
        <dbReference type="EMBL" id="KAK5849768.1"/>
    </source>
</evidence>
<proteinExistence type="predicted"/>
<dbReference type="PANTHER" id="PTHR38654:SF1">
    <property type="entry name" value="BUCKY BALL"/>
    <property type="match status" value="1"/>
</dbReference>
<gene>
    <name evidence="2" type="ORF">PBY51_014074</name>
</gene>
<dbReference type="EMBL" id="JAUZQC010000023">
    <property type="protein sequence ID" value="KAK5849768.1"/>
    <property type="molecule type" value="Genomic_DNA"/>
</dbReference>
<feature type="compositionally biased region" description="Basic and acidic residues" evidence="1">
    <location>
        <begin position="479"/>
        <end position="495"/>
    </location>
</feature>
<feature type="compositionally biased region" description="Low complexity" evidence="1">
    <location>
        <begin position="325"/>
        <end position="345"/>
    </location>
</feature>
<evidence type="ECO:0000313" key="3">
    <source>
        <dbReference type="Proteomes" id="UP001346869"/>
    </source>
</evidence>
<feature type="compositionally biased region" description="Low complexity" evidence="1">
    <location>
        <begin position="1"/>
        <end position="12"/>
    </location>
</feature>
<feature type="region of interest" description="Disordered" evidence="1">
    <location>
        <begin position="311"/>
        <end position="345"/>
    </location>
</feature>
<feature type="region of interest" description="Disordered" evidence="1">
    <location>
        <begin position="666"/>
        <end position="695"/>
    </location>
</feature>
<dbReference type="PANTHER" id="PTHR38654">
    <property type="entry name" value="BUCKY BALL-RELATED"/>
    <property type="match status" value="1"/>
</dbReference>
<name>A0AAN7WLA8_ELEMC</name>
<feature type="compositionally biased region" description="Basic and acidic residues" evidence="1">
    <location>
        <begin position="685"/>
        <end position="695"/>
    </location>
</feature>
<feature type="region of interest" description="Disordered" evidence="1">
    <location>
        <begin position="521"/>
        <end position="540"/>
    </location>
</feature>
<evidence type="ECO:0000256" key="1">
    <source>
        <dbReference type="SAM" id="MobiDB-lite"/>
    </source>
</evidence>
<dbReference type="InterPro" id="IPR053309">
    <property type="entry name" value="Balbiani_Body_Formation"/>
</dbReference>
<feature type="region of interest" description="Disordered" evidence="1">
    <location>
        <begin position="146"/>
        <end position="199"/>
    </location>
</feature>
<feature type="region of interest" description="Disordered" evidence="1">
    <location>
        <begin position="474"/>
        <end position="496"/>
    </location>
</feature>
<sequence length="820" mass="93026">MAAATATYQQAYGLDPRGPDPSYGAQQAQGPHQPAPGPSRAPRPEEQHQQQQHHKPYFYVQPSQPYMPMQWPVPVPMPVSYNPYYGYPGLGYSMPVMPHYQPSPFVEPPTFVLPHTNLHLMDYRRMLNPQYYQTMAYHSRRFRYQHNSQTREMTSSEVQTEPLSATQRTSTPGSSNTETTGGLQARSSDSRTSVPIKQPPSLVVAVQKRDCSLELKDKAPSTTTRSPPNGSFVFQTEEVRIECCTTPVGLQLLHSHETAEVSHNFSEDVVQCSSSLLQGRVLQNEVPPLLADQSEQAVQVCPDISLVATPKSREEIPALEESRNQTDSVTVSSDSSSDSDQSTTSDNFHYKVVHLPLNPKYLDELWRMESTVWSKEDTVIPSPESLMQNSRAESLDETLVCEAEVPSADLLTVREKAPTEEVVPEIEMPPLAEDEEEEMYPTVEDPGDEMWTTMNIPTTEEDLITHTVPLLDNSPLKADNIKPRRETNAHDHQDTSFESLPAYLPSTSWLADFDNVDYCVKIPPPPKKQDRPLSSRGFDVPSRRRKLDLGYKEQPTFRKPKERFKPKGKVDRRSFSDHECCLSSNFNENAFTPYASKRERLCSRCVVKSRTAGPGLDGHTFKRKAALFQQWNDALLPTCEACKSQPMQPLVRKGSGLDVCGPHHGHYSEGESSENSSCRFRSKWRPADPPRKLNDLKRPLASKQNVERCPAAMDPNLKEKNCVCNEPQHQSTAWERLHHCPHGNAIQEMDENCAMPVSLQDKWRIMDQTYLTHRWQTDNAWKPVLPNADIDRFKNEARSPYFNRHKKSQSQGNCRKDTRC</sequence>
<reference evidence="2 3" key="1">
    <citation type="journal article" date="2023" name="Genes (Basel)">
        <title>Chromosome-Level Genome Assembly and Circadian Gene Repertoire of the Patagonia Blennie Eleginops maclovinus-The Closest Ancestral Proxy of Antarctic Cryonotothenioids.</title>
        <authorList>
            <person name="Cheng C.C."/>
            <person name="Rivera-Colon A.G."/>
            <person name="Minhas B.F."/>
            <person name="Wilson L."/>
            <person name="Rayamajhi N."/>
            <person name="Vargas-Chacoff L."/>
            <person name="Catchen J.M."/>
        </authorList>
    </citation>
    <scope>NUCLEOTIDE SEQUENCE [LARGE SCALE GENOMIC DNA]</scope>
    <source>
        <strain evidence="2">JMC-PN-2008</strain>
    </source>
</reference>
<comment type="caution">
    <text evidence="2">The sequence shown here is derived from an EMBL/GenBank/DDBJ whole genome shotgun (WGS) entry which is preliminary data.</text>
</comment>
<organism evidence="2 3">
    <name type="scientific">Eleginops maclovinus</name>
    <name type="common">Patagonian blennie</name>
    <name type="synonym">Eleginus maclovinus</name>
    <dbReference type="NCBI Taxonomy" id="56733"/>
    <lineage>
        <taxon>Eukaryota</taxon>
        <taxon>Metazoa</taxon>
        <taxon>Chordata</taxon>
        <taxon>Craniata</taxon>
        <taxon>Vertebrata</taxon>
        <taxon>Euteleostomi</taxon>
        <taxon>Actinopterygii</taxon>
        <taxon>Neopterygii</taxon>
        <taxon>Teleostei</taxon>
        <taxon>Neoteleostei</taxon>
        <taxon>Acanthomorphata</taxon>
        <taxon>Eupercaria</taxon>
        <taxon>Perciformes</taxon>
        <taxon>Notothenioidei</taxon>
        <taxon>Eleginopidae</taxon>
        <taxon>Eleginops</taxon>
    </lineage>
</organism>
<feature type="compositionally biased region" description="Polar residues" evidence="1">
    <location>
        <begin position="146"/>
        <end position="195"/>
    </location>
</feature>
<accession>A0AAN7WLA8</accession>
<reference evidence="2 3" key="2">
    <citation type="journal article" date="2023" name="Mol. Biol. Evol.">
        <title>Genomics of Secondarily Temperate Adaptation in the Only Non-Antarctic Icefish.</title>
        <authorList>
            <person name="Rivera-Colon A.G."/>
            <person name="Rayamajhi N."/>
            <person name="Minhas B.F."/>
            <person name="Madrigal G."/>
            <person name="Bilyk K.T."/>
            <person name="Yoon V."/>
            <person name="Hune M."/>
            <person name="Gregory S."/>
            <person name="Cheng C.H.C."/>
            <person name="Catchen J.M."/>
        </authorList>
    </citation>
    <scope>NUCLEOTIDE SEQUENCE [LARGE SCALE GENOMIC DNA]</scope>
    <source>
        <strain evidence="2">JMC-PN-2008</strain>
    </source>
</reference>
<keyword evidence="3" id="KW-1185">Reference proteome</keyword>
<feature type="compositionally biased region" description="Basic and acidic residues" evidence="1">
    <location>
        <begin position="311"/>
        <end position="324"/>
    </location>
</feature>
<feature type="region of interest" description="Disordered" evidence="1">
    <location>
        <begin position="799"/>
        <end position="820"/>
    </location>
</feature>